<reference evidence="4" key="1">
    <citation type="journal article" date="2015" name="BMC Genomics">
        <title>Genomic and transcriptomic analysis of the endophytic fungus Pestalotiopsis fici reveals its lifestyle and high potential for synthesis of natural products.</title>
        <authorList>
            <person name="Wang X."/>
            <person name="Zhang X."/>
            <person name="Liu L."/>
            <person name="Xiang M."/>
            <person name="Wang W."/>
            <person name="Sun X."/>
            <person name="Che Y."/>
            <person name="Guo L."/>
            <person name="Liu G."/>
            <person name="Guo L."/>
            <person name="Wang C."/>
            <person name="Yin W.B."/>
            <person name="Stadler M."/>
            <person name="Zhang X."/>
            <person name="Liu X."/>
        </authorList>
    </citation>
    <scope>NUCLEOTIDE SEQUENCE [LARGE SCALE GENOMIC DNA]</scope>
    <source>
        <strain evidence="4">W106-1 / CGMCC3.15140</strain>
    </source>
</reference>
<dbReference type="Proteomes" id="UP000030651">
    <property type="component" value="Unassembled WGS sequence"/>
</dbReference>
<sequence>MKANRGVSGASPVASSVKKNAFTVNESSSPTKAAPPTPTYCKVKFVDDNDEASPTQEPQPPPAHEEPPVQSIANLSQGKDQDTSPLVNVSQRSFHDNAGHSNANEGEQPISSFDRWSPEILASPSTNGGDQIALDALLSLGNEHATAFIDRNVHRNSVSSAGFHGSDRSIIYHDPLTNPEESSYDAPFSPTSPPVPGPDVPEELEFSLMKHYRYEVAPWLDICDLAQTYGMAIPCLATESPAILQGLLDISARSLKAMTGMDKMSHLNSAIPAGISEMNAEHRLLCASLCQATEPFAQDVFGADSYVYAMTMGIAHDLLLERPTSISMAAYHVLLRLDMGKALINELPISIPLHVPEMTHSPWHKTDSAVHIFQCANTPLFLCLRAMRFCWGDPADRMGLAGDMVSAWRDIVDQLNAWYSQRPQEFLSMVEIEMADDGFPLILFTSGAAVFGNQLYHTAMFLLLRHKPRTVMLPSRHRSSTMSTLWHARRICGIALNNDRRECWDMSLVASLLVAARTMTHEAQHHVLLAGIDKVERLTGWGLSVIRDILKAEWGL</sequence>
<feature type="compositionally biased region" description="Low complexity" evidence="2">
    <location>
        <begin position="1"/>
        <end position="17"/>
    </location>
</feature>
<dbReference type="GeneID" id="19269095"/>
<dbReference type="GO" id="GO:0045944">
    <property type="term" value="P:positive regulation of transcription by RNA polymerase II"/>
    <property type="evidence" value="ECO:0007669"/>
    <property type="project" value="TreeGrafter"/>
</dbReference>
<dbReference type="EMBL" id="KI912110">
    <property type="protein sequence ID" value="ETS86057.1"/>
    <property type="molecule type" value="Genomic_DNA"/>
</dbReference>
<keyword evidence="1" id="KW-0539">Nucleus</keyword>
<dbReference type="AlphaFoldDB" id="W3XKR4"/>
<evidence type="ECO:0000313" key="3">
    <source>
        <dbReference type="EMBL" id="ETS86057.1"/>
    </source>
</evidence>
<name>W3XKR4_PESFW</name>
<dbReference type="GO" id="GO:0005634">
    <property type="term" value="C:nucleus"/>
    <property type="evidence" value="ECO:0007669"/>
    <property type="project" value="TreeGrafter"/>
</dbReference>
<accession>W3XKR4</accession>
<proteinExistence type="predicted"/>
<feature type="region of interest" description="Disordered" evidence="2">
    <location>
        <begin position="171"/>
        <end position="197"/>
    </location>
</feature>
<organism evidence="3 4">
    <name type="scientific">Pestalotiopsis fici (strain W106-1 / CGMCC3.15140)</name>
    <dbReference type="NCBI Taxonomy" id="1229662"/>
    <lineage>
        <taxon>Eukaryota</taxon>
        <taxon>Fungi</taxon>
        <taxon>Dikarya</taxon>
        <taxon>Ascomycota</taxon>
        <taxon>Pezizomycotina</taxon>
        <taxon>Sordariomycetes</taxon>
        <taxon>Xylariomycetidae</taxon>
        <taxon>Amphisphaeriales</taxon>
        <taxon>Sporocadaceae</taxon>
        <taxon>Pestalotiopsis</taxon>
    </lineage>
</organism>
<protein>
    <recommendedName>
        <fullName evidence="5">Transcription factor domain-containing protein</fullName>
    </recommendedName>
</protein>
<dbReference type="RefSeq" id="XP_007830854.1">
    <property type="nucleotide sequence ID" value="XM_007832663.1"/>
</dbReference>
<feature type="compositionally biased region" description="Polar residues" evidence="2">
    <location>
        <begin position="71"/>
        <end position="85"/>
    </location>
</feature>
<dbReference type="HOGENOM" id="CLU_008719_6_2_1"/>
<dbReference type="InParanoid" id="W3XKR4"/>
<dbReference type="GO" id="GO:0000976">
    <property type="term" value="F:transcription cis-regulatory region binding"/>
    <property type="evidence" value="ECO:0007669"/>
    <property type="project" value="TreeGrafter"/>
</dbReference>
<dbReference type="eggNOG" id="ENOG502SMN8">
    <property type="taxonomic scope" value="Eukaryota"/>
</dbReference>
<evidence type="ECO:0000256" key="1">
    <source>
        <dbReference type="ARBA" id="ARBA00023242"/>
    </source>
</evidence>
<dbReference type="PANTHER" id="PTHR37534">
    <property type="entry name" value="TRANSCRIPTIONAL ACTIVATOR PROTEIN UGA3"/>
    <property type="match status" value="1"/>
</dbReference>
<evidence type="ECO:0008006" key="5">
    <source>
        <dbReference type="Google" id="ProtNLM"/>
    </source>
</evidence>
<keyword evidence="4" id="KW-1185">Reference proteome</keyword>
<dbReference type="GO" id="GO:0003700">
    <property type="term" value="F:DNA-binding transcription factor activity"/>
    <property type="evidence" value="ECO:0007669"/>
    <property type="project" value="TreeGrafter"/>
</dbReference>
<gene>
    <name evidence="3" type="ORF">PFICI_04082</name>
</gene>
<feature type="region of interest" description="Disordered" evidence="2">
    <location>
        <begin position="1"/>
        <end position="85"/>
    </location>
</feature>
<evidence type="ECO:0000256" key="2">
    <source>
        <dbReference type="SAM" id="MobiDB-lite"/>
    </source>
</evidence>
<evidence type="ECO:0000313" key="4">
    <source>
        <dbReference type="Proteomes" id="UP000030651"/>
    </source>
</evidence>
<dbReference type="PANTHER" id="PTHR37534:SF2">
    <property type="entry name" value="N-ACETYLTRANSFERASE DOMAIN-CONTAINING PROTEIN"/>
    <property type="match status" value="1"/>
</dbReference>
<dbReference type="OMA" id="FTRCRTG"/>
<dbReference type="KEGG" id="pfy:PFICI_04082"/>
<dbReference type="OrthoDB" id="4475584at2759"/>